<dbReference type="PANTHER" id="PTHR13554:SF10">
    <property type="entry name" value="26S PROTEASOME NON-ATPASE REGULATORY SUBUNIT 5"/>
    <property type="match status" value="1"/>
</dbReference>
<keyword evidence="2" id="KW-0647">Proteasome</keyword>
<dbReference type="Proteomes" id="UP000009168">
    <property type="component" value="Unassembled WGS sequence"/>
</dbReference>
<dbReference type="eggNOG" id="ENOG502SPZF">
    <property type="taxonomic scope" value="Eukaryota"/>
</dbReference>
<keyword evidence="3" id="KW-1185">Reference proteome</keyword>
<dbReference type="GO" id="GO:0043248">
    <property type="term" value="P:proteasome assembly"/>
    <property type="evidence" value="ECO:0007669"/>
    <property type="project" value="InterPro"/>
</dbReference>
<dbReference type="InterPro" id="IPR019538">
    <property type="entry name" value="PSMD5"/>
</dbReference>
<dbReference type="OMA" id="LEWDEIF"/>
<sequence>MSLQEYTQDLNNLCNKLIQVQDLKLFVEKYGVKGIVGAGYLAINNKDTYIKSERVIKQWIKDENLYEKFLFSTDKDDQEVVKQMLFHQQTHVRTLVSECIEFHAYDIGLFLERNQQNELYQSYLLVLIHLLADQETEVALKILRALKKMTKMENNVQFMEDDFWLQKVEEGVQAADEVVALRFMELIVAMSNTNERIHNKLVNKGLLEKSIQLYQTDDLLVKLNAVEIFSYFGEKDYNSKYLAEHKITQQIIAEAFNQKEELYIRKYSMLLVAKMIASSVMKLTPQLAKDTLAFIQQLIQSKLQEEISSAFEIMSFICIKQEGVNLIVKDKIVLKTLLDYTSSTKVELRKKCVNVFSHILFTNSSTPKNKNTVFNLLMCFGNSQMANQIINFENQYENLDQLQNSFKVIEQNLFSPFEDIELDYMLLLKHCFLYEEICFQYIQTPKSIEYMTSHLCKNKLIFDLKRELRDTLIAVCKKNSKNNKLYEVFIDNYYKALQNKSNPSQEMQYESSTL</sequence>
<dbReference type="InterPro" id="IPR011989">
    <property type="entry name" value="ARM-like"/>
</dbReference>
<proteinExistence type="predicted"/>
<dbReference type="HOGENOM" id="CLU_530534_0_0_1"/>
<evidence type="ECO:0000313" key="3">
    <source>
        <dbReference type="Proteomes" id="UP000009168"/>
    </source>
</evidence>
<keyword evidence="1" id="KW-0175">Coiled coil</keyword>
<organism evidence="2 3">
    <name type="scientific">Tetrahymena thermophila (strain SB210)</name>
    <dbReference type="NCBI Taxonomy" id="312017"/>
    <lineage>
        <taxon>Eukaryota</taxon>
        <taxon>Sar</taxon>
        <taxon>Alveolata</taxon>
        <taxon>Ciliophora</taxon>
        <taxon>Intramacronucleata</taxon>
        <taxon>Oligohymenophorea</taxon>
        <taxon>Hymenostomatida</taxon>
        <taxon>Tetrahymenina</taxon>
        <taxon>Tetrahymenidae</taxon>
        <taxon>Tetrahymena</taxon>
    </lineage>
</organism>
<name>Q23MP3_TETTS</name>
<accession>Q23MP3</accession>
<dbReference type="Gene3D" id="1.25.10.10">
    <property type="entry name" value="Leucine-rich Repeat Variant"/>
    <property type="match status" value="1"/>
</dbReference>
<dbReference type="RefSeq" id="XP_001018044.1">
    <property type="nucleotide sequence ID" value="XM_001018044.3"/>
</dbReference>
<dbReference type="SUPFAM" id="SSF48371">
    <property type="entry name" value="ARM repeat"/>
    <property type="match status" value="1"/>
</dbReference>
<dbReference type="InParanoid" id="Q23MP3"/>
<dbReference type="GeneID" id="7841908"/>
<reference evidence="3" key="1">
    <citation type="journal article" date="2006" name="PLoS Biol.">
        <title>Macronuclear genome sequence of the ciliate Tetrahymena thermophila, a model eukaryote.</title>
        <authorList>
            <person name="Eisen J.A."/>
            <person name="Coyne R.S."/>
            <person name="Wu M."/>
            <person name="Wu D."/>
            <person name="Thiagarajan M."/>
            <person name="Wortman J.R."/>
            <person name="Badger J.H."/>
            <person name="Ren Q."/>
            <person name="Amedeo P."/>
            <person name="Jones K.M."/>
            <person name="Tallon L.J."/>
            <person name="Delcher A.L."/>
            <person name="Salzberg S.L."/>
            <person name="Silva J.C."/>
            <person name="Haas B.J."/>
            <person name="Majoros W.H."/>
            <person name="Farzad M."/>
            <person name="Carlton J.M."/>
            <person name="Smith R.K. Jr."/>
            <person name="Garg J."/>
            <person name="Pearlman R.E."/>
            <person name="Karrer K.M."/>
            <person name="Sun L."/>
            <person name="Manning G."/>
            <person name="Elde N.C."/>
            <person name="Turkewitz A.P."/>
            <person name="Asai D.J."/>
            <person name="Wilkes D.E."/>
            <person name="Wang Y."/>
            <person name="Cai H."/>
            <person name="Collins K."/>
            <person name="Stewart B.A."/>
            <person name="Lee S.R."/>
            <person name="Wilamowska K."/>
            <person name="Weinberg Z."/>
            <person name="Ruzzo W.L."/>
            <person name="Wloga D."/>
            <person name="Gaertig J."/>
            <person name="Frankel J."/>
            <person name="Tsao C.-C."/>
            <person name="Gorovsky M.A."/>
            <person name="Keeling P.J."/>
            <person name="Waller R.F."/>
            <person name="Patron N.J."/>
            <person name="Cherry J.M."/>
            <person name="Stover N.A."/>
            <person name="Krieger C.J."/>
            <person name="del Toro C."/>
            <person name="Ryder H.F."/>
            <person name="Williamson S.C."/>
            <person name="Barbeau R.A."/>
            <person name="Hamilton E.P."/>
            <person name="Orias E."/>
        </authorList>
    </citation>
    <scope>NUCLEOTIDE SEQUENCE [LARGE SCALE GENOMIC DNA]</scope>
    <source>
        <strain evidence="3">SB210</strain>
    </source>
</reference>
<dbReference type="Pfam" id="PF10508">
    <property type="entry name" value="Proteasom_PSMB"/>
    <property type="match status" value="1"/>
</dbReference>
<evidence type="ECO:0000313" key="2">
    <source>
        <dbReference type="EMBL" id="EAR97799.1"/>
    </source>
</evidence>
<dbReference type="EMBL" id="GG662658">
    <property type="protein sequence ID" value="EAR97799.1"/>
    <property type="molecule type" value="Genomic_DNA"/>
</dbReference>
<feature type="coiled-coil region" evidence="1">
    <location>
        <begin position="382"/>
        <end position="412"/>
    </location>
</feature>
<gene>
    <name evidence="2" type="ORF">TTHERM_00954210</name>
</gene>
<evidence type="ECO:0000256" key="1">
    <source>
        <dbReference type="SAM" id="Coils"/>
    </source>
</evidence>
<dbReference type="GO" id="GO:0000502">
    <property type="term" value="C:proteasome complex"/>
    <property type="evidence" value="ECO:0007669"/>
    <property type="project" value="UniProtKB-KW"/>
</dbReference>
<dbReference type="OrthoDB" id="10250600at2759"/>
<dbReference type="GO" id="GO:0005829">
    <property type="term" value="C:cytosol"/>
    <property type="evidence" value="ECO:0007669"/>
    <property type="project" value="TreeGrafter"/>
</dbReference>
<dbReference type="InterPro" id="IPR016024">
    <property type="entry name" value="ARM-type_fold"/>
</dbReference>
<dbReference type="PANTHER" id="PTHR13554">
    <property type="entry name" value="26S PROTEASOME NON-ATPASE REGULATORY SUBUNIT 5-RELATED"/>
    <property type="match status" value="1"/>
</dbReference>
<protein>
    <submittedName>
        <fullName evidence="2">Proteasome non-ATPase 26S subunit</fullName>
    </submittedName>
</protein>
<dbReference type="AlphaFoldDB" id="Q23MP3"/>
<dbReference type="KEGG" id="tet:TTHERM_00954210"/>